<evidence type="ECO:0000313" key="10">
    <source>
        <dbReference type="Proteomes" id="UP000198577"/>
    </source>
</evidence>
<dbReference type="PROSITE" id="PS50928">
    <property type="entry name" value="ABC_TM1"/>
    <property type="match status" value="1"/>
</dbReference>
<sequence>MNVIRKKYPIILTYIVLIVAGAVFLLPFIWMVSTSLKPDTQLFVSPPVWIPNPIAWENYYRAVTVVPFFTYMKNTLIVASLATAGAVISTPLTGYSLARIKWKGRELLFIITLAVMMIPSQVTMVPLFIIFSKLDLVGTFLPLILPSCFGVPFFIFLMRQFFKQLPRDLEDAARIDGCSEFGIYFKIMLPLVQPAILTVALFQFMNSWNDFIGPLIYLNDEAKYTLQLGLQQFKQAYNTIWNQLMAASVLVVLPIILLYFFVQKSFIQGITFGGVKG</sequence>
<accession>A0A1I5WIL1</accession>
<proteinExistence type="inferred from homology"/>
<dbReference type="Proteomes" id="UP000198577">
    <property type="component" value="Unassembled WGS sequence"/>
</dbReference>
<evidence type="ECO:0000256" key="3">
    <source>
        <dbReference type="ARBA" id="ARBA00022475"/>
    </source>
</evidence>
<comment type="similarity">
    <text evidence="7">Belongs to the binding-protein-dependent transport system permease family.</text>
</comment>
<keyword evidence="6 7" id="KW-0472">Membrane</keyword>
<dbReference type="AlphaFoldDB" id="A0A1I5WIL1"/>
<dbReference type="GO" id="GO:0055085">
    <property type="term" value="P:transmembrane transport"/>
    <property type="evidence" value="ECO:0007669"/>
    <property type="project" value="InterPro"/>
</dbReference>
<dbReference type="InterPro" id="IPR035906">
    <property type="entry name" value="MetI-like_sf"/>
</dbReference>
<feature type="transmembrane region" description="Helical" evidence="7">
    <location>
        <begin position="76"/>
        <end position="95"/>
    </location>
</feature>
<evidence type="ECO:0000256" key="4">
    <source>
        <dbReference type="ARBA" id="ARBA00022692"/>
    </source>
</evidence>
<reference evidence="9" key="1">
    <citation type="submission" date="2016-10" db="EMBL/GenBank/DDBJ databases">
        <authorList>
            <person name="de Groot N.N."/>
        </authorList>
    </citation>
    <scope>NUCLEOTIDE SEQUENCE [LARGE SCALE GENOMIC DNA]</scope>
    <source>
        <strain evidence="9">DSM 20678</strain>
    </source>
</reference>
<dbReference type="PANTHER" id="PTHR43744:SF12">
    <property type="entry name" value="ABC TRANSPORTER PERMEASE PROTEIN MG189-RELATED"/>
    <property type="match status" value="1"/>
</dbReference>
<dbReference type="EMBL" id="FOXR01000017">
    <property type="protein sequence ID" value="SFQ19509.1"/>
    <property type="molecule type" value="Genomic_DNA"/>
</dbReference>
<keyword evidence="2 7" id="KW-0813">Transport</keyword>
<protein>
    <submittedName>
        <fullName evidence="9">Carbohydrate ABC transporter membrane protein 2, CUT1 family</fullName>
    </submittedName>
</protein>
<evidence type="ECO:0000256" key="5">
    <source>
        <dbReference type="ARBA" id="ARBA00022989"/>
    </source>
</evidence>
<comment type="subcellular location">
    <subcellularLocation>
        <location evidence="1 7">Cell membrane</location>
        <topology evidence="1 7">Multi-pass membrane protein</topology>
    </subcellularLocation>
</comment>
<evidence type="ECO:0000256" key="7">
    <source>
        <dbReference type="RuleBase" id="RU363032"/>
    </source>
</evidence>
<name>A0A1I5WIL1_9FIRM</name>
<dbReference type="CDD" id="cd06261">
    <property type="entry name" value="TM_PBP2"/>
    <property type="match status" value="1"/>
</dbReference>
<gene>
    <name evidence="9" type="ORF">SAMN05444406_11718</name>
</gene>
<feature type="transmembrane region" description="Helical" evidence="7">
    <location>
        <begin position="183"/>
        <end position="205"/>
    </location>
</feature>
<dbReference type="GO" id="GO:0005886">
    <property type="term" value="C:plasma membrane"/>
    <property type="evidence" value="ECO:0007669"/>
    <property type="project" value="UniProtKB-SubCell"/>
</dbReference>
<evidence type="ECO:0000313" key="9">
    <source>
        <dbReference type="EMBL" id="SFQ19509.1"/>
    </source>
</evidence>
<evidence type="ECO:0000256" key="6">
    <source>
        <dbReference type="ARBA" id="ARBA00023136"/>
    </source>
</evidence>
<organism evidence="9 10">
    <name type="scientific">Caldicoprobacter faecalis</name>
    <dbReference type="NCBI Taxonomy" id="937334"/>
    <lineage>
        <taxon>Bacteria</taxon>
        <taxon>Bacillati</taxon>
        <taxon>Bacillota</taxon>
        <taxon>Clostridia</taxon>
        <taxon>Caldicoprobacterales</taxon>
        <taxon>Caldicoprobacteraceae</taxon>
        <taxon>Caldicoprobacter</taxon>
    </lineage>
</organism>
<evidence type="ECO:0000256" key="2">
    <source>
        <dbReference type="ARBA" id="ARBA00022448"/>
    </source>
</evidence>
<keyword evidence="4 7" id="KW-0812">Transmembrane</keyword>
<dbReference type="Pfam" id="PF00528">
    <property type="entry name" value="BPD_transp_1"/>
    <property type="match status" value="1"/>
</dbReference>
<feature type="transmembrane region" description="Helical" evidence="7">
    <location>
        <begin position="240"/>
        <end position="262"/>
    </location>
</feature>
<dbReference type="InterPro" id="IPR000515">
    <property type="entry name" value="MetI-like"/>
</dbReference>
<feature type="transmembrane region" description="Helical" evidence="7">
    <location>
        <begin position="143"/>
        <end position="162"/>
    </location>
</feature>
<keyword evidence="3" id="KW-1003">Cell membrane</keyword>
<keyword evidence="5 7" id="KW-1133">Transmembrane helix</keyword>
<dbReference type="STRING" id="937334.SAMN05444406_11718"/>
<evidence type="ECO:0000256" key="1">
    <source>
        <dbReference type="ARBA" id="ARBA00004651"/>
    </source>
</evidence>
<dbReference type="Gene3D" id="1.10.3720.10">
    <property type="entry name" value="MetI-like"/>
    <property type="match status" value="1"/>
</dbReference>
<feature type="transmembrane region" description="Helical" evidence="7">
    <location>
        <begin position="12"/>
        <end position="32"/>
    </location>
</feature>
<dbReference type="SUPFAM" id="SSF161098">
    <property type="entry name" value="MetI-like"/>
    <property type="match status" value="1"/>
</dbReference>
<dbReference type="PANTHER" id="PTHR43744">
    <property type="entry name" value="ABC TRANSPORTER PERMEASE PROTEIN MG189-RELATED-RELATED"/>
    <property type="match status" value="1"/>
</dbReference>
<evidence type="ECO:0000259" key="8">
    <source>
        <dbReference type="PROSITE" id="PS50928"/>
    </source>
</evidence>
<feature type="transmembrane region" description="Helical" evidence="7">
    <location>
        <begin position="107"/>
        <end position="131"/>
    </location>
</feature>
<feature type="domain" description="ABC transmembrane type-1" evidence="8">
    <location>
        <begin position="72"/>
        <end position="262"/>
    </location>
</feature>
<keyword evidence="10" id="KW-1185">Reference proteome</keyword>
<dbReference type="RefSeq" id="WP_025747274.1">
    <property type="nucleotide sequence ID" value="NZ_FOXR01000017.1"/>
</dbReference>